<dbReference type="InterPro" id="IPR054363">
    <property type="entry name" value="GH95_cat"/>
</dbReference>
<sequence length="1506" mass="161939">MPMPISRHQTDDPAPPVARSRARRWTAAAVALALGTGGFVAVSTPATAAEPSPFGEQPALKAWYSAPAGPANDKAAAWEKESIPLGNGFLGASILGGVDSDEIIINDHTYWTGGPGQNPAYDGGFSSKTSEENAAIVAKAQELLQAAWDGTSPATVDANGNITPATTPSSAKMNEITSTVNQLIGSKQNFGSYRQLSSILMSADPIVALTGFSANYTNPNNPNEGTAALFDGATNTKMFADKFGRPTAERPYEVQWSYSSAFAASGYRLATGNDSPPRDFLSWDLYARADGGDWVLVDTVANAAFGAARQTYKSFDLDVPGSYDEYRMDVTATVGGADPQMSEIEVTAAASGAPEFIGSTASREHPNNAQERSPALFDGDTGTKMYADGAGQITEANPYTVEWSYSKPFDVATYRLATGNDVPGRDFRAWKLYAKSGAGEWTLIDTVADAAFGDARKAYQQFEADVPGSYDAFRMTVTALKQLSQQPQMSEIDMGVPSSGEEEEPVTDYRRELDLDGSKASVSYTRDGVGFQREYFVSNPDDVMAIRLSASEPGRITQSFSLKPIDPRSIVVQGDTITATGWVAGHNQGGDDVNAFNDALHYAQQLKVIPVGEGAELIANDTAITVMNADSVVLLTTSNTNYQEDITADEPYPGENPLNNYFDGQDPLPEVEERIAAASTQSFDELYATHLADYRALYDRVKLNLGNVAAVTAKTTPQLLAGYRDGTNSADENRYLETLYYQFGRYLLISSSREGALPANLQGIWAYGTNPPWAADYHANINLQMNYWLAEQTNLSELTEPLISYIDALVPRGAQGAERVFGAGTRGWTTWHENNIWGNTAPAVSGAFYSPEDGAWLAQHVWEHYLYTQDVDFLAQHYDLLRDAALFWVDTLVLDTTSNKLVVSPSYSPEHGPYSLGATEPQSVVSGLFEDVIEAHDVLGDRLDSVDSTNGLEGRAAEDAYLNEIATAKAGMLGLQIAPKGTYTQGGRTYQGGQLQEWQHPIAIDFTGDGSHRHTNHLYALHPGDQVVAGRSAEEDALVDAMKVTLNTRGDSSTGWSMAWKLNFWARVRDGDRAHVLYGNLLKQGTYDNLWDAHPPFQIDGNFGGTAGATEMLLQSQGDAIELLPATPEIWGTGSVTGLRARGNVGVDIAWTGGVVSEAVLTPAVSQTLTVKAADLAGKVVTDSNGRRVRFESVANYEGEQDSTTIRFDGTAGETYRIAVLDDSTPPTVTVKPESKGKDGVYREASFKLFDEGWIDRLTLNGVEKDLTDNTWSDLNGVKPGAFGGKAGSNKLQVFDTAGNVTTVTFVLDVTGPTVTVKDDAGSTTGSAADGYERVSFKLFDAYQVDRLTLNGVEKDLTDNTWSDLNGVKPGAFGAKLGANELQVFDVAGNATTVAFTLVAPAPPVPAWDSGTVYLLGDEVSYGGAVYLAQWWTRNERPGSSATGSWMERGAPVAAAGVGVLSWTPSWVYTGGERVAHGGHVWKAKWWTRNQAPGDPNGPWLDLGAY</sequence>
<reference evidence="4 5" key="1">
    <citation type="submission" date="2019-09" db="EMBL/GenBank/DDBJ databases">
        <title>Genome sequencing of strain KACC 19306.</title>
        <authorList>
            <person name="Heo J."/>
            <person name="Kim S.-J."/>
            <person name="Kim J.-S."/>
            <person name="Hong S.-B."/>
            <person name="Kwon S.-W."/>
        </authorList>
    </citation>
    <scope>NUCLEOTIDE SEQUENCE [LARGE SCALE GENOMIC DNA]</scope>
    <source>
        <strain evidence="4 5">KACC 19306</strain>
    </source>
</reference>
<dbReference type="GO" id="GO:0005975">
    <property type="term" value="P:carbohydrate metabolic process"/>
    <property type="evidence" value="ECO:0007669"/>
    <property type="project" value="InterPro"/>
</dbReference>
<evidence type="ECO:0000313" key="4">
    <source>
        <dbReference type="EMBL" id="QEO15582.1"/>
    </source>
</evidence>
<dbReference type="Gene3D" id="2.10.10.20">
    <property type="entry name" value="Carbohydrate-binding module superfamily 5/12"/>
    <property type="match status" value="2"/>
</dbReference>
<feature type="domain" description="Chitin-binding type-3" evidence="3">
    <location>
        <begin position="1460"/>
        <end position="1503"/>
    </location>
</feature>
<dbReference type="SUPFAM" id="SSF48208">
    <property type="entry name" value="Six-hairpin glycosidases"/>
    <property type="match status" value="1"/>
</dbReference>
<dbReference type="InterPro" id="IPR027414">
    <property type="entry name" value="GH95_N_dom"/>
</dbReference>
<dbReference type="SMART" id="SM00495">
    <property type="entry name" value="ChtBD3"/>
    <property type="match status" value="2"/>
</dbReference>
<dbReference type="KEGG" id="ail:FLP10_14950"/>
<proteinExistence type="predicted"/>
<evidence type="ECO:0000256" key="2">
    <source>
        <dbReference type="SAM" id="MobiDB-lite"/>
    </source>
</evidence>
<dbReference type="PANTHER" id="PTHR31084:SF19">
    <property type="entry name" value="GLYCOSYL HYDROLASE FAMILY 95 N-TERMINAL DOMAIN-CONTAINING PROTEIN"/>
    <property type="match status" value="1"/>
</dbReference>
<dbReference type="Pfam" id="PF22124">
    <property type="entry name" value="Glyco_hydro_95_cat"/>
    <property type="match status" value="1"/>
</dbReference>
<dbReference type="Gene3D" id="2.70.98.50">
    <property type="entry name" value="putative glycoside hydrolase family protein from bacillus halodurans"/>
    <property type="match status" value="1"/>
</dbReference>
<keyword evidence="5" id="KW-1185">Reference proteome</keyword>
<dbReference type="GO" id="GO:0005576">
    <property type="term" value="C:extracellular region"/>
    <property type="evidence" value="ECO:0007669"/>
    <property type="project" value="InterPro"/>
</dbReference>
<dbReference type="InterPro" id="IPR003610">
    <property type="entry name" value="CBM5/12"/>
</dbReference>
<dbReference type="InterPro" id="IPR036573">
    <property type="entry name" value="CBM_sf_5/12"/>
</dbReference>
<evidence type="ECO:0000259" key="3">
    <source>
        <dbReference type="SMART" id="SM00495"/>
    </source>
</evidence>
<name>A0A5C1YL94_9MICO</name>
<dbReference type="SUPFAM" id="SSF51055">
    <property type="entry name" value="Carbohydrate binding domain"/>
    <property type="match status" value="2"/>
</dbReference>
<dbReference type="GO" id="GO:0030246">
    <property type="term" value="F:carbohydrate binding"/>
    <property type="evidence" value="ECO:0007669"/>
    <property type="project" value="InterPro"/>
</dbReference>
<feature type="domain" description="Chitin-binding type-3" evidence="3">
    <location>
        <begin position="1405"/>
        <end position="1449"/>
    </location>
</feature>
<dbReference type="Gene3D" id="2.60.120.260">
    <property type="entry name" value="Galactose-binding domain-like"/>
    <property type="match status" value="1"/>
</dbReference>
<dbReference type="Pfam" id="PF21307">
    <property type="entry name" value="Glyco_hydro_95_C"/>
    <property type="match status" value="1"/>
</dbReference>
<dbReference type="GO" id="GO:0004560">
    <property type="term" value="F:alpha-L-fucosidase activity"/>
    <property type="evidence" value="ECO:0007669"/>
    <property type="project" value="TreeGrafter"/>
</dbReference>
<dbReference type="PANTHER" id="PTHR31084">
    <property type="entry name" value="ALPHA-L-FUCOSIDASE 2"/>
    <property type="match status" value="1"/>
</dbReference>
<dbReference type="Pfam" id="PF02839">
    <property type="entry name" value="CBM_5_12"/>
    <property type="match status" value="1"/>
</dbReference>
<dbReference type="InterPro" id="IPR008928">
    <property type="entry name" value="6-hairpin_glycosidase_sf"/>
</dbReference>
<accession>A0A5C1YL94</accession>
<dbReference type="CDD" id="cd12215">
    <property type="entry name" value="ChiC_BD"/>
    <property type="match status" value="2"/>
</dbReference>
<gene>
    <name evidence="4" type="ORF">FLP10_14950</name>
</gene>
<dbReference type="InterPro" id="IPR012341">
    <property type="entry name" value="6hp_glycosidase-like_sf"/>
</dbReference>
<protein>
    <recommendedName>
        <fullName evidence="3">Chitin-binding type-3 domain-containing protein</fullName>
    </recommendedName>
</protein>
<dbReference type="EMBL" id="CP043505">
    <property type="protein sequence ID" value="QEO15582.1"/>
    <property type="molecule type" value="Genomic_DNA"/>
</dbReference>
<dbReference type="Proteomes" id="UP000324678">
    <property type="component" value="Chromosome"/>
</dbReference>
<organism evidence="4 5">
    <name type="scientific">Agromyces intestinalis</name>
    <dbReference type="NCBI Taxonomy" id="2592652"/>
    <lineage>
        <taxon>Bacteria</taxon>
        <taxon>Bacillati</taxon>
        <taxon>Actinomycetota</taxon>
        <taxon>Actinomycetes</taxon>
        <taxon>Micrococcales</taxon>
        <taxon>Microbacteriaceae</taxon>
        <taxon>Agromyces</taxon>
    </lineage>
</organism>
<dbReference type="SUPFAM" id="SSF49785">
    <property type="entry name" value="Galactose-binding domain-like"/>
    <property type="match status" value="1"/>
</dbReference>
<keyword evidence="1" id="KW-0378">Hydrolase</keyword>
<evidence type="ECO:0000256" key="1">
    <source>
        <dbReference type="ARBA" id="ARBA00022801"/>
    </source>
</evidence>
<dbReference type="Pfam" id="PF14498">
    <property type="entry name" value="Glyco_hyd_65N_2"/>
    <property type="match status" value="2"/>
</dbReference>
<feature type="region of interest" description="Disordered" evidence="2">
    <location>
        <begin position="359"/>
        <end position="381"/>
    </location>
</feature>
<dbReference type="Gene3D" id="1.50.10.10">
    <property type="match status" value="1"/>
</dbReference>
<dbReference type="InterPro" id="IPR049053">
    <property type="entry name" value="AFCA-like_C"/>
</dbReference>
<feature type="region of interest" description="Disordered" evidence="2">
    <location>
        <begin position="486"/>
        <end position="505"/>
    </location>
</feature>
<dbReference type="InterPro" id="IPR008979">
    <property type="entry name" value="Galactose-bd-like_sf"/>
</dbReference>
<evidence type="ECO:0000313" key="5">
    <source>
        <dbReference type="Proteomes" id="UP000324678"/>
    </source>
</evidence>
<dbReference type="OrthoDB" id="9802600at2"/>